<gene>
    <name evidence="6" type="ORF">OH136_02205</name>
</gene>
<evidence type="ECO:0000256" key="3">
    <source>
        <dbReference type="ARBA" id="ARBA00022630"/>
    </source>
</evidence>
<dbReference type="InterPro" id="IPR016166">
    <property type="entry name" value="FAD-bd_PCMH"/>
</dbReference>
<dbReference type="InterPro" id="IPR016164">
    <property type="entry name" value="FAD-linked_Oxase-like_C"/>
</dbReference>
<evidence type="ECO:0000259" key="5">
    <source>
        <dbReference type="PROSITE" id="PS51387"/>
    </source>
</evidence>
<feature type="domain" description="FAD-binding PCMH-type" evidence="5">
    <location>
        <begin position="33"/>
        <end position="211"/>
    </location>
</feature>
<dbReference type="SUPFAM" id="SSF55103">
    <property type="entry name" value="FAD-linked oxidases, C-terminal domain"/>
    <property type="match status" value="1"/>
</dbReference>
<organism evidence="6 7">
    <name type="scientific">Halocynthiibacter halioticoli</name>
    <dbReference type="NCBI Taxonomy" id="2986804"/>
    <lineage>
        <taxon>Bacteria</taxon>
        <taxon>Pseudomonadati</taxon>
        <taxon>Pseudomonadota</taxon>
        <taxon>Alphaproteobacteria</taxon>
        <taxon>Rhodobacterales</taxon>
        <taxon>Paracoccaceae</taxon>
        <taxon>Halocynthiibacter</taxon>
    </lineage>
</organism>
<dbReference type="InterPro" id="IPR051264">
    <property type="entry name" value="FAD-oxidored/transferase_4"/>
</dbReference>
<dbReference type="Proteomes" id="UP001208041">
    <property type="component" value="Unassembled WGS sequence"/>
</dbReference>
<keyword evidence="3" id="KW-0285">Flavoprotein</keyword>
<dbReference type="FunFam" id="1.10.45.10:FF:000001">
    <property type="entry name" value="D-lactate dehydrogenase mitochondrial"/>
    <property type="match status" value="1"/>
</dbReference>
<dbReference type="InterPro" id="IPR016169">
    <property type="entry name" value="FAD-bd_PCMH_sub2"/>
</dbReference>
<dbReference type="AlphaFoldDB" id="A0AAE3IYN5"/>
<dbReference type="PANTHER" id="PTHR43716">
    <property type="entry name" value="D-2-HYDROXYGLUTARATE DEHYDROGENASE, MITOCHONDRIAL"/>
    <property type="match status" value="1"/>
</dbReference>
<evidence type="ECO:0000256" key="4">
    <source>
        <dbReference type="ARBA" id="ARBA00022827"/>
    </source>
</evidence>
<dbReference type="InterPro" id="IPR006094">
    <property type="entry name" value="Oxid_FAD_bind_N"/>
</dbReference>
<dbReference type="GO" id="GO:0071949">
    <property type="term" value="F:FAD binding"/>
    <property type="evidence" value="ECO:0007669"/>
    <property type="project" value="InterPro"/>
</dbReference>
<sequence>MESLPLFKSIVGENHVLTGQDTLRYSVDFTNKYKGDALCVVRPNTTEQVSEIVKIAAKTKTPLIPIGGNTGLTGATYSEGAVLLSLERLNRVRKINTEARLAEVEAGVILANLHDAVAEHGLSFPLTFGARGSATIGGNLATNAGGSNVVRYGNTRALCLGLEVVLPSGEIMDLLTELHKDNSGYDLKDLFIGAEGTLGIITAATLKLTPTPAAFATAMVALSDLSIALELLNKIQKETGGAVEAFEYMPARYMDLHAELFPQARPPFETTYPVNIMLEVGATAPRDTKPDEAGEIPIVAMVETILGEMIENGAILDATVAQNEAQRREMWERREQAAELAFHKQPFVNHDISVPLDKVAAFLERIEARMAALDPAFDALPVAHLGDGNVHYTVWPSKSAHVSHDAITEAVEDVVQELGGAFSAEHGIGASKLASMSRRKNPVALATMRAIKQALDPQNIMNPGKLLP</sequence>
<protein>
    <submittedName>
        <fullName evidence="6">FAD-binding oxidoreductase</fullName>
    </submittedName>
</protein>
<dbReference type="GO" id="GO:0003824">
    <property type="term" value="F:catalytic activity"/>
    <property type="evidence" value="ECO:0007669"/>
    <property type="project" value="InterPro"/>
</dbReference>
<dbReference type="InterPro" id="IPR016167">
    <property type="entry name" value="FAD-bd_PCMH_sub1"/>
</dbReference>
<dbReference type="Gene3D" id="3.30.43.10">
    <property type="entry name" value="Uridine Diphospho-n-acetylenolpyruvylglucosamine Reductase, domain 2"/>
    <property type="match status" value="1"/>
</dbReference>
<proteinExistence type="inferred from homology"/>
<dbReference type="PANTHER" id="PTHR43716:SF2">
    <property type="entry name" value="BLL6224 PROTEIN"/>
    <property type="match status" value="1"/>
</dbReference>
<evidence type="ECO:0000313" key="7">
    <source>
        <dbReference type="Proteomes" id="UP001208041"/>
    </source>
</evidence>
<name>A0AAE3IYN5_9RHOB</name>
<accession>A0AAE3IYN5</accession>
<dbReference type="PROSITE" id="PS51387">
    <property type="entry name" value="FAD_PCMH"/>
    <property type="match status" value="1"/>
</dbReference>
<comment type="caution">
    <text evidence="6">The sequence shown here is derived from an EMBL/GenBank/DDBJ whole genome shotgun (WGS) entry which is preliminary data.</text>
</comment>
<dbReference type="Pfam" id="PF02913">
    <property type="entry name" value="FAD-oxidase_C"/>
    <property type="match status" value="1"/>
</dbReference>
<comment type="cofactor">
    <cofactor evidence="1">
        <name>FAD</name>
        <dbReference type="ChEBI" id="CHEBI:57692"/>
    </cofactor>
</comment>
<dbReference type="InterPro" id="IPR016171">
    <property type="entry name" value="Vanillyl_alc_oxidase_C-sub2"/>
</dbReference>
<dbReference type="Gene3D" id="1.10.45.10">
    <property type="entry name" value="Vanillyl-alcohol Oxidase, Chain A, domain 4"/>
    <property type="match status" value="1"/>
</dbReference>
<keyword evidence="4" id="KW-0274">FAD</keyword>
<dbReference type="InterPro" id="IPR036318">
    <property type="entry name" value="FAD-bd_PCMH-like_sf"/>
</dbReference>
<dbReference type="Gene3D" id="3.30.70.2740">
    <property type="match status" value="1"/>
</dbReference>
<dbReference type="InterPro" id="IPR004113">
    <property type="entry name" value="FAD-bd_oxidored_4_C"/>
</dbReference>
<reference evidence="6" key="1">
    <citation type="submission" date="2022-10" db="EMBL/GenBank/DDBJ databases">
        <authorList>
            <person name="Yue Y."/>
        </authorList>
    </citation>
    <scope>NUCLEOTIDE SEQUENCE</scope>
    <source>
        <strain evidence="6">Z654</strain>
    </source>
</reference>
<evidence type="ECO:0000313" key="6">
    <source>
        <dbReference type="EMBL" id="MCV6823356.1"/>
    </source>
</evidence>
<dbReference type="Gene3D" id="3.30.465.10">
    <property type="match status" value="1"/>
</dbReference>
<evidence type="ECO:0000256" key="2">
    <source>
        <dbReference type="ARBA" id="ARBA00008000"/>
    </source>
</evidence>
<keyword evidence="7" id="KW-1185">Reference proteome</keyword>
<dbReference type="Pfam" id="PF01565">
    <property type="entry name" value="FAD_binding_4"/>
    <property type="match status" value="1"/>
</dbReference>
<dbReference type="SUPFAM" id="SSF56176">
    <property type="entry name" value="FAD-binding/transporter-associated domain-like"/>
    <property type="match status" value="1"/>
</dbReference>
<dbReference type="EMBL" id="JAOYFC010000001">
    <property type="protein sequence ID" value="MCV6823356.1"/>
    <property type="molecule type" value="Genomic_DNA"/>
</dbReference>
<evidence type="ECO:0000256" key="1">
    <source>
        <dbReference type="ARBA" id="ARBA00001974"/>
    </source>
</evidence>
<dbReference type="Gene3D" id="3.30.70.2190">
    <property type="match status" value="1"/>
</dbReference>
<dbReference type="RefSeq" id="WP_263952205.1">
    <property type="nucleotide sequence ID" value="NZ_JAOYFC010000001.1"/>
</dbReference>
<comment type="similarity">
    <text evidence="2">Belongs to the FAD-binding oxidoreductase/transferase type 4 family.</text>
</comment>
<dbReference type="GO" id="GO:0022904">
    <property type="term" value="P:respiratory electron transport chain"/>
    <property type="evidence" value="ECO:0007669"/>
    <property type="project" value="TreeGrafter"/>
</dbReference>